<keyword evidence="2 11" id="KW-0696">RNA-directed RNA polymerase</keyword>
<keyword evidence="5" id="KW-0547">Nucleotide-binding</keyword>
<keyword evidence="9" id="KW-0460">Magnesium</keyword>
<protein>
    <recommendedName>
        <fullName evidence="1">RNA-directed RNA polymerase</fullName>
        <ecNumber evidence="1">2.7.7.48</ecNumber>
    </recommendedName>
    <alternativeName>
        <fullName evidence="7">RNA replicase beta chain</fullName>
    </alternativeName>
</protein>
<dbReference type="PROSITE" id="PS50522">
    <property type="entry name" value="RDRP_PHAGE"/>
    <property type="match status" value="1"/>
</dbReference>
<evidence type="ECO:0000256" key="9">
    <source>
        <dbReference type="PIRSR" id="PIRSR605093-1"/>
    </source>
</evidence>
<dbReference type="GO" id="GO:0003968">
    <property type="term" value="F:RNA-directed RNA polymerase activity"/>
    <property type="evidence" value="ECO:0007669"/>
    <property type="project" value="UniProtKB-KW"/>
</dbReference>
<dbReference type="GO" id="GO:0000166">
    <property type="term" value="F:nucleotide binding"/>
    <property type="evidence" value="ECO:0007669"/>
    <property type="project" value="UniProtKB-KW"/>
</dbReference>
<gene>
    <name evidence="11" type="ORF">H2Bulk34293_000004</name>
</gene>
<dbReference type="GO" id="GO:0046872">
    <property type="term" value="F:metal ion binding"/>
    <property type="evidence" value="ECO:0007669"/>
    <property type="project" value="UniProtKB-KW"/>
</dbReference>
<dbReference type="InterPro" id="IPR005093">
    <property type="entry name" value="RNArep_beta"/>
</dbReference>
<feature type="binding site" evidence="9">
    <location>
        <position position="340"/>
    </location>
    <ligand>
        <name>Mg(2+)</name>
        <dbReference type="ChEBI" id="CHEBI:18420"/>
        <label>2</label>
    </ligand>
</feature>
<sequence>MRINADVLYSNLLADLSLDIDVTLPSWSVDSSSRQVAAFCLRDSLLKKFISEGDKPSEQACLAALKKFLAVNDKCANWSLSLDTSADEEILNSVKGVLYDFWFVRGVDPLISDVREIYFEGRAGPGASISARGEDFYTKMYDSPLSATEGLPEIWERCVSQGGLSFEAEASRLVAHGYDVVDASKYSFVNKTTTVARGICTEPTVNMWFQLGMGRLLEKRLKSFFGIDLASQPDRNRELARAGSVNGTLCTIDLESASDSLSLGMLEYMLPRSWMALLRMFRCAKTILPTGSELGLNMVSTMGNGYTFPLQTIIFAAVVKGVAARLGVKLDSRNFGVFGDDIICPSQIYRHVSRVLNQLGFTVNADKTFVEGPFRESCGADYFNGDNVRGVYLKKLRSLQDLFVAINTLNRWSAKTGIFIPQTMHYLMSFLRRPFPVPLDESDDAGIHTPLSYVRTIKRNKVGGVLYSCSRPTKYAFYIIGGVVWTFRDQVRRSYNPAGLYISLLFGGIRGYCVLLRQRNIRYTTKRRVTPRWDYLPPRPLEGLHGPQGFRRFVDAWHWNSFSSSWDSEV</sequence>
<dbReference type="InterPro" id="IPR043502">
    <property type="entry name" value="DNA/RNA_pol_sf"/>
</dbReference>
<evidence type="ECO:0000256" key="8">
    <source>
        <dbReference type="ARBA" id="ARBA00048744"/>
    </source>
</evidence>
<evidence type="ECO:0000256" key="7">
    <source>
        <dbReference type="ARBA" id="ARBA00030248"/>
    </source>
</evidence>
<proteinExistence type="predicted"/>
<dbReference type="EC" id="2.7.7.48" evidence="1"/>
<comment type="cofactor">
    <cofactor evidence="9">
        <name>Mg(2+)</name>
        <dbReference type="ChEBI" id="CHEBI:18420"/>
    </cofactor>
    <text evidence="9">Binds 2 Mg(2+) per subunit.</text>
</comment>
<comment type="catalytic activity">
    <reaction evidence="8">
        <text>RNA(n) + a ribonucleoside 5'-triphosphate = RNA(n+1) + diphosphate</text>
        <dbReference type="Rhea" id="RHEA:21248"/>
        <dbReference type="Rhea" id="RHEA-COMP:14527"/>
        <dbReference type="Rhea" id="RHEA-COMP:17342"/>
        <dbReference type="ChEBI" id="CHEBI:33019"/>
        <dbReference type="ChEBI" id="CHEBI:61557"/>
        <dbReference type="ChEBI" id="CHEBI:140395"/>
        <dbReference type="EC" id="2.7.7.48"/>
    </reaction>
</comment>
<name>A0A514CZX1_9VIRU</name>
<keyword evidence="3" id="KW-0808">Transferase</keyword>
<evidence type="ECO:0000256" key="1">
    <source>
        <dbReference type="ARBA" id="ARBA00012494"/>
    </source>
</evidence>
<keyword evidence="6" id="KW-0693">Viral RNA replication</keyword>
<keyword evidence="4" id="KW-0548">Nucleotidyltransferase</keyword>
<dbReference type="Pfam" id="PF03431">
    <property type="entry name" value="RNA_replicase_B"/>
    <property type="match status" value="1"/>
</dbReference>
<feature type="binding site" evidence="9">
    <location>
        <position position="253"/>
    </location>
    <ligand>
        <name>Mg(2+)</name>
        <dbReference type="ChEBI" id="CHEBI:18420"/>
        <label>2</label>
    </ligand>
</feature>
<organism evidence="11">
    <name type="scientific">Leviviridae sp</name>
    <dbReference type="NCBI Taxonomy" id="2027243"/>
    <lineage>
        <taxon>Viruses</taxon>
        <taxon>Riboviria</taxon>
        <taxon>Orthornavirae</taxon>
        <taxon>Lenarviricota</taxon>
        <taxon>Leviviricetes</taxon>
        <taxon>Norzivirales</taxon>
        <taxon>Fiersviridae</taxon>
    </lineage>
</organism>
<evidence type="ECO:0000259" key="10">
    <source>
        <dbReference type="PROSITE" id="PS50522"/>
    </source>
</evidence>
<keyword evidence="9" id="KW-0479">Metal-binding</keyword>
<evidence type="ECO:0000256" key="5">
    <source>
        <dbReference type="ARBA" id="ARBA00022741"/>
    </source>
</evidence>
<evidence type="ECO:0000256" key="6">
    <source>
        <dbReference type="ARBA" id="ARBA00022953"/>
    </source>
</evidence>
<dbReference type="EMBL" id="MN033016">
    <property type="protein sequence ID" value="QDH86903.1"/>
    <property type="molecule type" value="Genomic_RNA"/>
</dbReference>
<evidence type="ECO:0000313" key="11">
    <source>
        <dbReference type="EMBL" id="QDH86903.1"/>
    </source>
</evidence>
<evidence type="ECO:0000256" key="4">
    <source>
        <dbReference type="ARBA" id="ARBA00022695"/>
    </source>
</evidence>
<evidence type="ECO:0000256" key="2">
    <source>
        <dbReference type="ARBA" id="ARBA00022484"/>
    </source>
</evidence>
<feature type="domain" description="RdRp catalytic" evidence="10">
    <location>
        <begin position="238"/>
        <end position="372"/>
    </location>
</feature>
<dbReference type="GO" id="GO:0039694">
    <property type="term" value="P:viral RNA genome replication"/>
    <property type="evidence" value="ECO:0007669"/>
    <property type="project" value="InterPro"/>
</dbReference>
<evidence type="ECO:0000256" key="3">
    <source>
        <dbReference type="ARBA" id="ARBA00022679"/>
    </source>
</evidence>
<feature type="binding site" evidence="9">
    <location>
        <position position="341"/>
    </location>
    <ligand>
        <name>Mg(2+)</name>
        <dbReference type="ChEBI" id="CHEBI:18420"/>
        <label>2</label>
    </ligand>
</feature>
<reference evidence="11" key="1">
    <citation type="submission" date="2019-05" db="EMBL/GenBank/DDBJ databases">
        <title>Metatranscriptomic reconstruction reveals RNA viruses with the potential to shape carbon cycling in soil.</title>
        <authorList>
            <person name="Starr E.P."/>
            <person name="Nuccio E."/>
            <person name="Pett-Ridge J."/>
            <person name="Banfield J.F."/>
            <person name="Firestone M.K."/>
        </authorList>
    </citation>
    <scope>NUCLEOTIDE SEQUENCE</scope>
    <source>
        <strain evidence="11">H2_Bulk_34_293</strain>
    </source>
</reference>
<dbReference type="SUPFAM" id="SSF56672">
    <property type="entry name" value="DNA/RNA polymerases"/>
    <property type="match status" value="1"/>
</dbReference>
<accession>A0A514CZX1</accession>
<dbReference type="InterPro" id="IPR007096">
    <property type="entry name" value="RNA-dir_Rpol_cat_phage"/>
</dbReference>